<dbReference type="InterPro" id="IPR004045">
    <property type="entry name" value="Glutathione_S-Trfase_N"/>
</dbReference>
<proteinExistence type="predicted"/>
<dbReference type="PANTHER" id="PTHR42673:SF4">
    <property type="entry name" value="MALEYLACETOACETATE ISOMERASE"/>
    <property type="match status" value="1"/>
</dbReference>
<dbReference type="GO" id="GO:0016034">
    <property type="term" value="F:maleylacetoacetate isomerase activity"/>
    <property type="evidence" value="ECO:0007669"/>
    <property type="project" value="TreeGrafter"/>
</dbReference>
<accession>A0A345DCS4</accession>
<evidence type="ECO:0000313" key="2">
    <source>
        <dbReference type="EMBL" id="AXF86162.1"/>
    </source>
</evidence>
<dbReference type="GO" id="GO:0006749">
    <property type="term" value="P:glutathione metabolic process"/>
    <property type="evidence" value="ECO:0007669"/>
    <property type="project" value="TreeGrafter"/>
</dbReference>
<evidence type="ECO:0000259" key="1">
    <source>
        <dbReference type="PROSITE" id="PS50404"/>
    </source>
</evidence>
<dbReference type="GO" id="GO:0004364">
    <property type="term" value="F:glutathione transferase activity"/>
    <property type="evidence" value="ECO:0007669"/>
    <property type="project" value="UniProtKB-EC"/>
</dbReference>
<dbReference type="InterPro" id="IPR036249">
    <property type="entry name" value="Thioredoxin-like_sf"/>
</dbReference>
<dbReference type="Gene3D" id="3.40.30.10">
    <property type="entry name" value="Glutaredoxin"/>
    <property type="match status" value="1"/>
</dbReference>
<protein>
    <submittedName>
        <fullName evidence="2">Glutathione S-transferase YfcF</fullName>
        <ecNumber evidence="2">2.5.1.18</ecNumber>
    </submittedName>
</protein>
<reference evidence="3" key="1">
    <citation type="submission" date="2018-07" db="EMBL/GenBank/DDBJ databases">
        <authorList>
            <person name="Kim H."/>
        </authorList>
    </citation>
    <scope>NUCLEOTIDE SEQUENCE [LARGE SCALE GENOMIC DNA]</scope>
    <source>
        <strain evidence="3">F02</strain>
    </source>
</reference>
<evidence type="ECO:0000313" key="3">
    <source>
        <dbReference type="Proteomes" id="UP000252182"/>
    </source>
</evidence>
<dbReference type="Pfam" id="PF13410">
    <property type="entry name" value="GST_C_2"/>
    <property type="match status" value="1"/>
</dbReference>
<keyword evidence="3" id="KW-1185">Reference proteome</keyword>
<feature type="domain" description="GST N-terminal" evidence="1">
    <location>
        <begin position="1"/>
        <end position="50"/>
    </location>
</feature>
<name>A0A345DCS4_9BURK</name>
<dbReference type="Gene3D" id="1.20.1050.10">
    <property type="match status" value="1"/>
</dbReference>
<organism evidence="2 3">
    <name type="scientific">Ephemeroptericola cinctiostellae</name>
    <dbReference type="NCBI Taxonomy" id="2268024"/>
    <lineage>
        <taxon>Bacteria</taxon>
        <taxon>Pseudomonadati</taxon>
        <taxon>Pseudomonadota</taxon>
        <taxon>Betaproteobacteria</taxon>
        <taxon>Burkholderiales</taxon>
        <taxon>Burkholderiaceae</taxon>
        <taxon>Ephemeroptericola</taxon>
    </lineage>
</organism>
<dbReference type="InterPro" id="IPR036282">
    <property type="entry name" value="Glutathione-S-Trfase_C_sf"/>
</dbReference>
<dbReference type="AlphaFoldDB" id="A0A345DCS4"/>
<dbReference type="Proteomes" id="UP000252182">
    <property type="component" value="Chromosome"/>
</dbReference>
<dbReference type="CDD" id="cd03194">
    <property type="entry name" value="GST_C_3"/>
    <property type="match status" value="1"/>
</dbReference>
<dbReference type="SUPFAM" id="SSF52833">
    <property type="entry name" value="Thioredoxin-like"/>
    <property type="match status" value="1"/>
</dbReference>
<dbReference type="Pfam" id="PF13409">
    <property type="entry name" value="GST_N_2"/>
    <property type="match status" value="1"/>
</dbReference>
<dbReference type="GO" id="GO:0006559">
    <property type="term" value="P:L-phenylalanine catabolic process"/>
    <property type="evidence" value="ECO:0007669"/>
    <property type="project" value="TreeGrafter"/>
</dbReference>
<dbReference type="EMBL" id="CP031124">
    <property type="protein sequence ID" value="AXF86162.1"/>
    <property type="molecule type" value="Genomic_DNA"/>
</dbReference>
<dbReference type="PANTHER" id="PTHR42673">
    <property type="entry name" value="MALEYLACETOACETATE ISOMERASE"/>
    <property type="match status" value="1"/>
</dbReference>
<sequence length="196" mass="21864">MVSVAGRGAHDMHRGYSPNGLVPCLHHDGFQVWDTLAIAEYLAERHLGLWPLDPNARARARSISAEMHSGFGHVRGAMPMNVKMCLQGAELSTDVAADVARIDAIWTETRAEFAANSPDKPYLFGEFSIADAMFAPIVWRFHAYNVKLSPTAQAYCDTMRVHPAMREWKKDALAESMVLAHYDNEVMEKYGPTRTS</sequence>
<keyword evidence="2" id="KW-0808">Transferase</keyword>
<dbReference type="PROSITE" id="PS50404">
    <property type="entry name" value="GST_NTER"/>
    <property type="match status" value="1"/>
</dbReference>
<gene>
    <name evidence="2" type="primary">yfcF_1</name>
    <name evidence="2" type="ORF">DTO96_101903</name>
</gene>
<dbReference type="KEGG" id="hyf:DTO96_101903"/>
<dbReference type="EC" id="2.5.1.18" evidence="2"/>
<dbReference type="SUPFAM" id="SSF47616">
    <property type="entry name" value="GST C-terminal domain-like"/>
    <property type="match status" value="1"/>
</dbReference>